<name>A0A0F9M944_9ZZZZ</name>
<sequence length="62" mass="6767">RFPNGVNDDRVDAAAWLGKMLATKSYTGYTKSKDEKKKAKGWKSKLKGYVAGRKGSNNAMAA</sequence>
<evidence type="ECO:0000313" key="1">
    <source>
        <dbReference type="EMBL" id="KKM65657.1"/>
    </source>
</evidence>
<protein>
    <submittedName>
        <fullName evidence="1">Uncharacterized protein</fullName>
    </submittedName>
</protein>
<dbReference type="AlphaFoldDB" id="A0A0F9M944"/>
<comment type="caution">
    <text evidence="1">The sequence shown here is derived from an EMBL/GenBank/DDBJ whole genome shotgun (WGS) entry which is preliminary data.</text>
</comment>
<organism evidence="1">
    <name type="scientific">marine sediment metagenome</name>
    <dbReference type="NCBI Taxonomy" id="412755"/>
    <lineage>
        <taxon>unclassified sequences</taxon>
        <taxon>metagenomes</taxon>
        <taxon>ecological metagenomes</taxon>
    </lineage>
</organism>
<feature type="non-terminal residue" evidence="1">
    <location>
        <position position="1"/>
    </location>
</feature>
<accession>A0A0F9M944</accession>
<reference evidence="1" key="1">
    <citation type="journal article" date="2015" name="Nature">
        <title>Complex archaea that bridge the gap between prokaryotes and eukaryotes.</title>
        <authorList>
            <person name="Spang A."/>
            <person name="Saw J.H."/>
            <person name="Jorgensen S.L."/>
            <person name="Zaremba-Niedzwiedzka K."/>
            <person name="Martijn J."/>
            <person name="Lind A.E."/>
            <person name="van Eijk R."/>
            <person name="Schleper C."/>
            <person name="Guy L."/>
            <person name="Ettema T.J."/>
        </authorList>
    </citation>
    <scope>NUCLEOTIDE SEQUENCE</scope>
</reference>
<gene>
    <name evidence="1" type="ORF">LCGC14_1489100</name>
</gene>
<dbReference type="EMBL" id="LAZR01010687">
    <property type="protein sequence ID" value="KKM65657.1"/>
    <property type="molecule type" value="Genomic_DNA"/>
</dbReference>
<proteinExistence type="predicted"/>